<dbReference type="RefSeq" id="WP_044983047.1">
    <property type="nucleotide sequence ID" value="NZ_CABLBR010000005.1"/>
</dbReference>
<dbReference type="NCBIfam" id="NF008653">
    <property type="entry name" value="PRK11650.1"/>
    <property type="match status" value="1"/>
</dbReference>
<dbReference type="GO" id="GO:0005524">
    <property type="term" value="F:ATP binding"/>
    <property type="evidence" value="ECO:0007669"/>
    <property type="project" value="UniProtKB-KW"/>
</dbReference>
<keyword evidence="2" id="KW-1003">Cell membrane</keyword>
<dbReference type="InterPro" id="IPR012340">
    <property type="entry name" value="NA-bd_OB-fold"/>
</dbReference>
<evidence type="ECO:0000256" key="3">
    <source>
        <dbReference type="ARBA" id="ARBA00022741"/>
    </source>
</evidence>
<dbReference type="SUPFAM" id="SSF52540">
    <property type="entry name" value="P-loop containing nucleoside triphosphate hydrolases"/>
    <property type="match status" value="1"/>
</dbReference>
<dbReference type="PANTHER" id="PTHR43875:SF15">
    <property type="entry name" value="TREHALOSE IMPORT ATP-BINDING PROTEIN SUGC"/>
    <property type="match status" value="1"/>
</dbReference>
<dbReference type="SMART" id="SM00382">
    <property type="entry name" value="AAA"/>
    <property type="match status" value="1"/>
</dbReference>
<dbReference type="PANTHER" id="PTHR43875">
    <property type="entry name" value="MALTODEXTRIN IMPORT ATP-BINDING PROTEIN MSMX"/>
    <property type="match status" value="1"/>
</dbReference>
<evidence type="ECO:0000256" key="6">
    <source>
        <dbReference type="ARBA" id="ARBA00023136"/>
    </source>
</evidence>
<dbReference type="InterPro" id="IPR047641">
    <property type="entry name" value="ABC_transpr_MalK/UgpC-like"/>
</dbReference>
<reference evidence="8" key="1">
    <citation type="journal article" date="2022" name="Cell">
        <title>Design, construction, and in vivo augmentation of a complex gut microbiome.</title>
        <authorList>
            <person name="Cheng A.G."/>
            <person name="Ho P.Y."/>
            <person name="Aranda-Diaz A."/>
            <person name="Jain S."/>
            <person name="Yu F.B."/>
            <person name="Meng X."/>
            <person name="Wang M."/>
            <person name="Iakiviak M."/>
            <person name="Nagashima K."/>
            <person name="Zhao A."/>
            <person name="Murugkar P."/>
            <person name="Patil A."/>
            <person name="Atabakhsh K."/>
            <person name="Weakley A."/>
            <person name="Yan J."/>
            <person name="Brumbaugh A.R."/>
            <person name="Higginbottom S."/>
            <person name="Dimas A."/>
            <person name="Shiver A.L."/>
            <person name="Deutschbauer A."/>
            <person name="Neff N."/>
            <person name="Sonnenburg J.L."/>
            <person name="Huang K.C."/>
            <person name="Fischbach M.A."/>
        </authorList>
    </citation>
    <scope>NUCLEOTIDE SEQUENCE</scope>
    <source>
        <strain evidence="8">DSM 19829</strain>
    </source>
</reference>
<dbReference type="InterPro" id="IPR003439">
    <property type="entry name" value="ABC_transporter-like_ATP-bd"/>
</dbReference>
<keyword evidence="3" id="KW-0547">Nucleotide-binding</keyword>
<sequence>MENEVRAGGLQIHKVNKWYPGNVHAVINMDMEIEQGEFIVFVGPSGCGKTTLLRMIAGLEGISSGEIMMDGRVVNKVPPKNRDIAMVFQNYALYPNMKVKNNIAFPLKMHHTKKQEAAARVAEVAKKLELDTLLERKPGALSGGQRQRVALARSLVRRPKLFLMDEPLANLDAKLRTEMRREIITLQRELGVTTIYVTHDQIEAMTMGTRIAVMNCGVLQQFGTPQEIYQNPANLFVAGFIGSPNMNIWDTRIVSYHAQHFLTLGEARIPIDISGLPGEQLQEPLKAGIRPEHIELASKKEPGAIRMEIDLLENTGREVAVFLTASGIPNLTVMTNADFPGQIGHEIYVRLKQEKIHVFNAEGERLTRVQTDTKHRSTT</sequence>
<dbReference type="SUPFAM" id="SSF50331">
    <property type="entry name" value="MOP-like"/>
    <property type="match status" value="1"/>
</dbReference>
<dbReference type="Pfam" id="PF08402">
    <property type="entry name" value="TOBE_2"/>
    <property type="match status" value="1"/>
</dbReference>
<evidence type="ECO:0000256" key="2">
    <source>
        <dbReference type="ARBA" id="ARBA00022475"/>
    </source>
</evidence>
<dbReference type="PROSITE" id="PS50893">
    <property type="entry name" value="ABC_TRANSPORTER_2"/>
    <property type="match status" value="1"/>
</dbReference>
<accession>A0ABY5VJ36</accession>
<dbReference type="Gene3D" id="2.40.50.100">
    <property type="match status" value="1"/>
</dbReference>
<protein>
    <submittedName>
        <fullName evidence="8">ABC transporter ATP-binding protein</fullName>
    </submittedName>
</protein>
<dbReference type="Gene3D" id="3.40.50.300">
    <property type="entry name" value="P-loop containing nucleotide triphosphate hydrolases"/>
    <property type="match status" value="1"/>
</dbReference>
<evidence type="ECO:0000313" key="8">
    <source>
        <dbReference type="EMBL" id="UWP59553.1"/>
    </source>
</evidence>
<dbReference type="InterPro" id="IPR017871">
    <property type="entry name" value="ABC_transporter-like_CS"/>
</dbReference>
<dbReference type="InterPro" id="IPR008995">
    <property type="entry name" value="Mo/tungstate-bd_C_term_dom"/>
</dbReference>
<dbReference type="PROSITE" id="PS00211">
    <property type="entry name" value="ABC_TRANSPORTER_1"/>
    <property type="match status" value="1"/>
</dbReference>
<dbReference type="Gene3D" id="2.40.50.140">
    <property type="entry name" value="Nucleic acid-binding proteins"/>
    <property type="match status" value="1"/>
</dbReference>
<evidence type="ECO:0000259" key="7">
    <source>
        <dbReference type="PROSITE" id="PS50893"/>
    </source>
</evidence>
<dbReference type="InterPro" id="IPR013611">
    <property type="entry name" value="Transp-assoc_OB_typ2"/>
</dbReference>
<dbReference type="Pfam" id="PF00005">
    <property type="entry name" value="ABC_tran"/>
    <property type="match status" value="1"/>
</dbReference>
<dbReference type="EMBL" id="CP102290">
    <property type="protein sequence ID" value="UWP59553.1"/>
    <property type="molecule type" value="Genomic_DNA"/>
</dbReference>
<keyword evidence="1" id="KW-0813">Transport</keyword>
<dbReference type="InterPro" id="IPR027417">
    <property type="entry name" value="P-loop_NTPase"/>
</dbReference>
<keyword evidence="9" id="KW-1185">Reference proteome</keyword>
<organism evidence="8 9">
    <name type="scientific">Ruminococcus gauvreauii</name>
    <dbReference type="NCBI Taxonomy" id="438033"/>
    <lineage>
        <taxon>Bacteria</taxon>
        <taxon>Bacillati</taxon>
        <taxon>Bacillota</taxon>
        <taxon>Clostridia</taxon>
        <taxon>Eubacteriales</taxon>
        <taxon>Oscillospiraceae</taxon>
        <taxon>Ruminococcus</taxon>
    </lineage>
</organism>
<proteinExistence type="predicted"/>
<evidence type="ECO:0000256" key="4">
    <source>
        <dbReference type="ARBA" id="ARBA00022840"/>
    </source>
</evidence>
<feature type="domain" description="ABC transporter" evidence="7">
    <location>
        <begin position="10"/>
        <end position="241"/>
    </location>
</feature>
<evidence type="ECO:0000256" key="1">
    <source>
        <dbReference type="ARBA" id="ARBA00022448"/>
    </source>
</evidence>
<evidence type="ECO:0000313" key="9">
    <source>
        <dbReference type="Proteomes" id="UP001060164"/>
    </source>
</evidence>
<keyword evidence="5" id="KW-1278">Translocase</keyword>
<keyword evidence="6" id="KW-0472">Membrane</keyword>
<keyword evidence="4 8" id="KW-0067">ATP-binding</keyword>
<name>A0ABY5VJ36_9FIRM</name>
<evidence type="ECO:0000256" key="5">
    <source>
        <dbReference type="ARBA" id="ARBA00022967"/>
    </source>
</evidence>
<dbReference type="CDD" id="cd03301">
    <property type="entry name" value="ABC_MalK_N"/>
    <property type="match status" value="1"/>
</dbReference>
<gene>
    <name evidence="8" type="ORF">NQ502_00350</name>
</gene>
<dbReference type="Proteomes" id="UP001060164">
    <property type="component" value="Chromosome"/>
</dbReference>
<dbReference type="InterPro" id="IPR003593">
    <property type="entry name" value="AAA+_ATPase"/>
</dbReference>
<dbReference type="InterPro" id="IPR015855">
    <property type="entry name" value="ABC_transpr_MalK-like"/>
</dbReference>